<evidence type="ECO:0000313" key="7">
    <source>
        <dbReference type="EMBL" id="CAD0136104.1"/>
    </source>
</evidence>
<keyword evidence="2 5" id="KW-0812">Transmembrane</keyword>
<sequence length="204" mass="23012">MPKCPYISQVDQRDCGVAALAMILKHYGSSYILAYLREELAQTSREGTSALGLVEAGKQLGFETQAIRADLDLFKQGNLSSPFIVHVIKDGGIQHYYTLFGKDKGQVVIGDPDPSKKVIKLSLEDFDKEWTRVALFFEPGENYIKYKEEVPGLLSFLPILFRRKSLIAVIVLLSFLVTFVNIIGSYYLQSIIDRLIPQEKTILF</sequence>
<dbReference type="InterPro" id="IPR005074">
    <property type="entry name" value="Peptidase_C39"/>
</dbReference>
<proteinExistence type="predicted"/>
<evidence type="ECO:0000256" key="4">
    <source>
        <dbReference type="ARBA" id="ARBA00023136"/>
    </source>
</evidence>
<keyword evidence="4 5" id="KW-0472">Membrane</keyword>
<dbReference type="GO" id="GO:0006508">
    <property type="term" value="P:proteolysis"/>
    <property type="evidence" value="ECO:0007669"/>
    <property type="project" value="InterPro"/>
</dbReference>
<feature type="domain" description="Peptidase C39" evidence="6">
    <location>
        <begin position="9"/>
        <end position="137"/>
    </location>
</feature>
<dbReference type="EMBL" id="LR822017">
    <property type="protein sequence ID" value="CAD0136104.1"/>
    <property type="molecule type" value="Genomic_DNA"/>
</dbReference>
<dbReference type="PROSITE" id="PS50990">
    <property type="entry name" value="PEPTIDASE_C39"/>
    <property type="match status" value="1"/>
</dbReference>
<dbReference type="GO" id="GO:0005886">
    <property type="term" value="C:plasma membrane"/>
    <property type="evidence" value="ECO:0007669"/>
    <property type="project" value="UniProtKB-SubCell"/>
</dbReference>
<dbReference type="SUPFAM" id="SSF90123">
    <property type="entry name" value="ABC transporter transmembrane region"/>
    <property type="match status" value="1"/>
</dbReference>
<dbReference type="Pfam" id="PF03412">
    <property type="entry name" value="Peptidase_C39"/>
    <property type="match status" value="1"/>
</dbReference>
<protein>
    <recommendedName>
        <fullName evidence="6">Peptidase C39 domain-containing protein</fullName>
    </recommendedName>
</protein>
<dbReference type="RefSeq" id="WP_179974222.1">
    <property type="nucleotide sequence ID" value="NZ_LR822017.1"/>
</dbReference>
<comment type="subcellular location">
    <subcellularLocation>
        <location evidence="1">Cell membrane</location>
        <topology evidence="1">Multi-pass membrane protein</topology>
    </subcellularLocation>
</comment>
<evidence type="ECO:0000313" key="8">
    <source>
        <dbReference type="Proteomes" id="UP000509833"/>
    </source>
</evidence>
<evidence type="ECO:0000256" key="5">
    <source>
        <dbReference type="SAM" id="Phobius"/>
    </source>
</evidence>
<keyword evidence="3 5" id="KW-1133">Transmembrane helix</keyword>
<feature type="transmembrane region" description="Helical" evidence="5">
    <location>
        <begin position="166"/>
        <end position="188"/>
    </location>
</feature>
<evidence type="ECO:0000256" key="3">
    <source>
        <dbReference type="ARBA" id="ARBA00022989"/>
    </source>
</evidence>
<evidence type="ECO:0000256" key="1">
    <source>
        <dbReference type="ARBA" id="ARBA00004651"/>
    </source>
</evidence>
<accession>A0A8D6XPV4</accession>
<dbReference type="CDD" id="cd02418">
    <property type="entry name" value="Peptidase_C39B"/>
    <property type="match status" value="1"/>
</dbReference>
<evidence type="ECO:0000256" key="2">
    <source>
        <dbReference type="ARBA" id="ARBA00022692"/>
    </source>
</evidence>
<dbReference type="InterPro" id="IPR036640">
    <property type="entry name" value="ABC1_TM_sf"/>
</dbReference>
<dbReference type="Proteomes" id="UP000509833">
    <property type="component" value="Chromosome"/>
</dbReference>
<dbReference type="Gene3D" id="3.90.70.10">
    <property type="entry name" value="Cysteine proteinases"/>
    <property type="match status" value="1"/>
</dbReference>
<organism evidence="7 8">
    <name type="scientific">Streptococcus thermophilus</name>
    <dbReference type="NCBI Taxonomy" id="1308"/>
    <lineage>
        <taxon>Bacteria</taxon>
        <taxon>Bacillati</taxon>
        <taxon>Bacillota</taxon>
        <taxon>Bacilli</taxon>
        <taxon>Lactobacillales</taxon>
        <taxon>Streptococcaceae</taxon>
        <taxon>Streptococcus</taxon>
    </lineage>
</organism>
<gene>
    <name evidence="7" type="ORF">STHERMO_0294</name>
</gene>
<dbReference type="GO" id="GO:0008233">
    <property type="term" value="F:peptidase activity"/>
    <property type="evidence" value="ECO:0007669"/>
    <property type="project" value="InterPro"/>
</dbReference>
<name>A0A8D6XPV4_STRTR</name>
<reference evidence="7 8" key="1">
    <citation type="submission" date="2020-06" db="EMBL/GenBank/DDBJ databases">
        <authorList>
            <person name="Chuat V."/>
        </authorList>
    </citation>
    <scope>NUCLEOTIDE SEQUENCE [LARGE SCALE GENOMIC DNA]</scope>
    <source>
        <strain evidence="7">STH_CIRM_336</strain>
    </source>
</reference>
<evidence type="ECO:0000259" key="6">
    <source>
        <dbReference type="PROSITE" id="PS50990"/>
    </source>
</evidence>
<dbReference type="AlphaFoldDB" id="A0A8D6XPV4"/>
<dbReference type="GO" id="GO:0005524">
    <property type="term" value="F:ATP binding"/>
    <property type="evidence" value="ECO:0007669"/>
    <property type="project" value="InterPro"/>
</dbReference>